<name>A0A8G2FAD5_9BACT</name>
<dbReference type="GO" id="GO:0015562">
    <property type="term" value="F:efflux transmembrane transporter activity"/>
    <property type="evidence" value="ECO:0007669"/>
    <property type="project" value="InterPro"/>
</dbReference>
<reference evidence="3 4" key="1">
    <citation type="submission" date="2016-11" db="EMBL/GenBank/DDBJ databases">
        <authorList>
            <person name="Varghese N."/>
            <person name="Submissions S."/>
        </authorList>
    </citation>
    <scope>NUCLEOTIDE SEQUENCE [LARGE SCALE GENOMIC DNA]</scope>
    <source>
        <strain evidence="3 4">DSM 17919</strain>
    </source>
</reference>
<evidence type="ECO:0000256" key="1">
    <source>
        <dbReference type="ARBA" id="ARBA00007613"/>
    </source>
</evidence>
<evidence type="ECO:0000313" key="4">
    <source>
        <dbReference type="Proteomes" id="UP000184001"/>
    </source>
</evidence>
<dbReference type="Pfam" id="PF02321">
    <property type="entry name" value="OEP"/>
    <property type="match status" value="2"/>
</dbReference>
<keyword evidence="2" id="KW-0732">Signal</keyword>
<dbReference type="InterPro" id="IPR003423">
    <property type="entry name" value="OMP_efflux"/>
</dbReference>
<evidence type="ECO:0000313" key="3">
    <source>
        <dbReference type="EMBL" id="SHI83568.1"/>
    </source>
</evidence>
<protein>
    <submittedName>
        <fullName evidence="3">Outer membrane protein TolC</fullName>
    </submittedName>
</protein>
<feature type="signal peptide" evidence="2">
    <location>
        <begin position="1"/>
        <end position="22"/>
    </location>
</feature>
<proteinExistence type="inferred from homology"/>
<evidence type="ECO:0000256" key="2">
    <source>
        <dbReference type="SAM" id="SignalP"/>
    </source>
</evidence>
<dbReference type="Proteomes" id="UP000184001">
    <property type="component" value="Unassembled WGS sequence"/>
</dbReference>
<dbReference type="Gene3D" id="1.20.1600.10">
    <property type="entry name" value="Outer membrane efflux proteins (OEP)"/>
    <property type="match status" value="1"/>
</dbReference>
<feature type="chain" id="PRO_5034863571" evidence="2">
    <location>
        <begin position="23"/>
        <end position="445"/>
    </location>
</feature>
<sequence length="445" mass="50189">MKFKTVFFAVALLLSAVSVLHAKERLENFLPTYLELAAENNGELYAAFARWKAAIQKAPQVSSLPDPQLNFGVYIVPVETRVGPQRLSYGLSQKIPWPGKLSAKEEVALRESDILRAKADSIKARIFKEVKVAYYELAYLNRAIELTSERIELLDYLESVIRARYSAGNALYADVLRSQVELDTSRNRKRSLEDLRSPLTARLNALMGRKYDEPVRIDNVIAGFELKVSDDQLRTWLESQNPELLNYEQQVASASAQIKVAEKNYYPDVTLGITSIYTDDARTGDPSQNGRDPVIASVGINLPIWLDSRNAAVEEGKEKRVAALKGKKGRKDILMADLEFVLFQYRDELRQKALYQDSLLPKAEQSVKVTMQAYQSGQVDLQEFISAETTYFDLYLAYARVLANQAQRIAQLEQLVGTELPVAQVHTPVSSEFSLPEEELKTQVN</sequence>
<dbReference type="SUPFAM" id="SSF56954">
    <property type="entry name" value="Outer membrane efflux proteins (OEP)"/>
    <property type="match status" value="1"/>
</dbReference>
<gene>
    <name evidence="3" type="ORF">SAMN05660830_01148</name>
</gene>
<dbReference type="AlphaFoldDB" id="A0A8G2FAD5"/>
<accession>A0A8G2FAD5</accession>
<dbReference type="PANTHER" id="PTHR30203:SF24">
    <property type="entry name" value="BLR4935 PROTEIN"/>
    <property type="match status" value="1"/>
</dbReference>
<dbReference type="RefSeq" id="WP_020002264.1">
    <property type="nucleotide sequence ID" value="NZ_CP192219.1"/>
</dbReference>
<dbReference type="PANTHER" id="PTHR30203">
    <property type="entry name" value="OUTER MEMBRANE CATION EFFLUX PROTEIN"/>
    <property type="match status" value="1"/>
</dbReference>
<comment type="similarity">
    <text evidence="1">Belongs to the outer membrane factor (OMF) (TC 1.B.17) family.</text>
</comment>
<organism evidence="3 4">
    <name type="scientific">Halodesulfovibrio aestuarii</name>
    <dbReference type="NCBI Taxonomy" id="126333"/>
    <lineage>
        <taxon>Bacteria</taxon>
        <taxon>Pseudomonadati</taxon>
        <taxon>Thermodesulfobacteriota</taxon>
        <taxon>Desulfovibrionia</taxon>
        <taxon>Desulfovibrionales</taxon>
        <taxon>Desulfovibrionaceae</taxon>
        <taxon>Halodesulfovibrio</taxon>
    </lineage>
</organism>
<dbReference type="EMBL" id="FQZR01000002">
    <property type="protein sequence ID" value="SHI83568.1"/>
    <property type="molecule type" value="Genomic_DNA"/>
</dbReference>
<dbReference type="InterPro" id="IPR010131">
    <property type="entry name" value="MdtP/NodT-like"/>
</dbReference>
<comment type="caution">
    <text evidence="3">The sequence shown here is derived from an EMBL/GenBank/DDBJ whole genome shotgun (WGS) entry which is preliminary data.</text>
</comment>